<evidence type="ECO:0000256" key="1">
    <source>
        <dbReference type="SAM" id="Phobius"/>
    </source>
</evidence>
<keyword evidence="1" id="KW-1133">Transmembrane helix</keyword>
<gene>
    <name evidence="2" type="ORF">Pan216_57960</name>
</gene>
<feature type="transmembrane region" description="Helical" evidence="1">
    <location>
        <begin position="12"/>
        <end position="31"/>
    </location>
</feature>
<evidence type="ECO:0000313" key="2">
    <source>
        <dbReference type="EMBL" id="QDU64902.1"/>
    </source>
</evidence>
<organism evidence="2 3">
    <name type="scientific">Kolteria novifilia</name>
    <dbReference type="NCBI Taxonomy" id="2527975"/>
    <lineage>
        <taxon>Bacteria</taxon>
        <taxon>Pseudomonadati</taxon>
        <taxon>Planctomycetota</taxon>
        <taxon>Planctomycetia</taxon>
        <taxon>Kolteriales</taxon>
        <taxon>Kolteriaceae</taxon>
        <taxon>Kolteria</taxon>
    </lineage>
</organism>
<feature type="transmembrane region" description="Helical" evidence="1">
    <location>
        <begin position="144"/>
        <end position="165"/>
    </location>
</feature>
<dbReference type="AlphaFoldDB" id="A0A518BD44"/>
<dbReference type="EMBL" id="CP036279">
    <property type="protein sequence ID" value="QDU64902.1"/>
    <property type="molecule type" value="Genomic_DNA"/>
</dbReference>
<protein>
    <recommendedName>
        <fullName evidence="4">Glycosyltransferase RgtA/B/C/D-like domain-containing protein</fullName>
    </recommendedName>
</protein>
<keyword evidence="3" id="KW-1185">Reference proteome</keyword>
<keyword evidence="1" id="KW-0472">Membrane</keyword>
<dbReference type="OrthoDB" id="247054at2"/>
<feature type="transmembrane region" description="Helical" evidence="1">
    <location>
        <begin position="337"/>
        <end position="358"/>
    </location>
</feature>
<dbReference type="KEGG" id="knv:Pan216_57960"/>
<evidence type="ECO:0008006" key="4">
    <source>
        <dbReference type="Google" id="ProtNLM"/>
    </source>
</evidence>
<dbReference type="RefSeq" id="WP_145263439.1">
    <property type="nucleotide sequence ID" value="NZ_CP036279.1"/>
</dbReference>
<name>A0A518BD44_9BACT</name>
<sequence>MEQSSTRASLVTNLGCVALIIAVALVPRLIVLNRTVAPCRDAFKYIDAAQVLSAGWTSERLQSLPIHFLYPACLEKAHAGLNLVGISGPRSWVIAGQLVSLTAYLGFLIVAFFAGQRLWNTRVALLGCLAVSMVRREIVYSVDVLSDTLTALLWMASFAVMVHAWRGGRSLSLLSAGLFAGLAYWSHLGALIIPCVFVASLTVTQLWPAWRMPWKRAGAMAMSFGVSYALTLGLFVQLTGSLSPRPAAHDILGADLAMTETTAASETAPLAVPIAEPPAPALAPTMTLAAYEGQTGYERLGLLGSAWLVLKELGSETKVWLLLLAVWALLDRRGSKLSLPAGTLVLFSILGTTAMLIYLKMKCGYVAGRYGLAIMPLIGMLGITGAEAIVRRLQDLPPLPWENGGPPGKRLAWARISMMIFVGIAVGTTAKGWFEPLHVGWHGHMSAARWIAEHTDGTDVIFDPVDYAGFFADRPRWKPSTQSSGPLPCRYAIVEPERVGRFDPTTYEAIRHVARIGRPVASFPRKPGSSKDTVVVVELPIPPNNLSQR</sequence>
<reference evidence="2 3" key="1">
    <citation type="submission" date="2019-02" db="EMBL/GenBank/DDBJ databases">
        <title>Deep-cultivation of Planctomycetes and their phenomic and genomic characterization uncovers novel biology.</title>
        <authorList>
            <person name="Wiegand S."/>
            <person name="Jogler M."/>
            <person name="Boedeker C."/>
            <person name="Pinto D."/>
            <person name="Vollmers J."/>
            <person name="Rivas-Marin E."/>
            <person name="Kohn T."/>
            <person name="Peeters S.H."/>
            <person name="Heuer A."/>
            <person name="Rast P."/>
            <person name="Oberbeckmann S."/>
            <person name="Bunk B."/>
            <person name="Jeske O."/>
            <person name="Meyerdierks A."/>
            <person name="Storesund J.E."/>
            <person name="Kallscheuer N."/>
            <person name="Luecker S."/>
            <person name="Lage O.M."/>
            <person name="Pohl T."/>
            <person name="Merkel B.J."/>
            <person name="Hornburger P."/>
            <person name="Mueller R.-W."/>
            <person name="Bruemmer F."/>
            <person name="Labrenz M."/>
            <person name="Spormann A.M."/>
            <person name="Op den Camp H."/>
            <person name="Overmann J."/>
            <person name="Amann R."/>
            <person name="Jetten M.S.M."/>
            <person name="Mascher T."/>
            <person name="Medema M.H."/>
            <person name="Devos D.P."/>
            <person name="Kaster A.-K."/>
            <person name="Ovreas L."/>
            <person name="Rohde M."/>
            <person name="Galperin M.Y."/>
            <person name="Jogler C."/>
        </authorList>
    </citation>
    <scope>NUCLEOTIDE SEQUENCE [LARGE SCALE GENOMIC DNA]</scope>
    <source>
        <strain evidence="2 3">Pan216</strain>
    </source>
</reference>
<keyword evidence="1" id="KW-0812">Transmembrane</keyword>
<accession>A0A518BD44</accession>
<feature type="transmembrane region" description="Helical" evidence="1">
    <location>
        <begin position="370"/>
        <end position="390"/>
    </location>
</feature>
<proteinExistence type="predicted"/>
<dbReference type="Proteomes" id="UP000317093">
    <property type="component" value="Chromosome"/>
</dbReference>
<evidence type="ECO:0000313" key="3">
    <source>
        <dbReference type="Proteomes" id="UP000317093"/>
    </source>
</evidence>
<feature type="transmembrane region" description="Helical" evidence="1">
    <location>
        <begin position="92"/>
        <end position="114"/>
    </location>
</feature>
<feature type="transmembrane region" description="Helical" evidence="1">
    <location>
        <begin position="185"/>
        <end position="207"/>
    </location>
</feature>
<feature type="transmembrane region" description="Helical" evidence="1">
    <location>
        <begin position="219"/>
        <end position="238"/>
    </location>
</feature>